<dbReference type="CDD" id="cd19177">
    <property type="entry name" value="SET_SETD4"/>
    <property type="match status" value="1"/>
</dbReference>
<dbReference type="PANTHER" id="PTHR13271:SF47">
    <property type="entry name" value="ACTIN-HISTIDINE N-METHYLTRANSFERASE"/>
    <property type="match status" value="1"/>
</dbReference>
<dbReference type="GO" id="GO:0016279">
    <property type="term" value="F:protein-lysine N-methyltransferase activity"/>
    <property type="evidence" value="ECO:0007669"/>
    <property type="project" value="InterPro"/>
</dbReference>
<dbReference type="STRING" id="1305764.R9P0B2"/>
<dbReference type="InterPro" id="IPR046341">
    <property type="entry name" value="SET_dom_sf"/>
</dbReference>
<dbReference type="EMBL" id="DF238784">
    <property type="protein sequence ID" value="GAC94524.1"/>
    <property type="molecule type" value="Genomic_DNA"/>
</dbReference>
<name>R9P0B2_PSEHS</name>
<dbReference type="RefSeq" id="XP_012188111.1">
    <property type="nucleotide sequence ID" value="XM_012332721.1"/>
</dbReference>
<dbReference type="OrthoDB" id="341421at2759"/>
<dbReference type="SUPFAM" id="SSF82199">
    <property type="entry name" value="SET domain"/>
    <property type="match status" value="1"/>
</dbReference>
<dbReference type="GO" id="GO:0032259">
    <property type="term" value="P:methylation"/>
    <property type="evidence" value="ECO:0007669"/>
    <property type="project" value="UniProtKB-KW"/>
</dbReference>
<dbReference type="eggNOG" id="KOG1337">
    <property type="taxonomic scope" value="Eukaryota"/>
</dbReference>
<accession>R9P0B2</accession>
<dbReference type="Proteomes" id="UP000014071">
    <property type="component" value="Unassembled WGS sequence"/>
</dbReference>
<dbReference type="InterPro" id="IPR050600">
    <property type="entry name" value="SETD3_SETD6_MTase"/>
</dbReference>
<gene>
    <name evidence="5" type="ORF">PHSY_002096</name>
</gene>
<organism evidence="5 6">
    <name type="scientific">Pseudozyma hubeiensis (strain SY62)</name>
    <name type="common">Yeast</name>
    <dbReference type="NCBI Taxonomy" id="1305764"/>
    <lineage>
        <taxon>Eukaryota</taxon>
        <taxon>Fungi</taxon>
        <taxon>Dikarya</taxon>
        <taxon>Basidiomycota</taxon>
        <taxon>Ustilaginomycotina</taxon>
        <taxon>Ustilaginomycetes</taxon>
        <taxon>Ustilaginales</taxon>
        <taxon>Ustilaginaceae</taxon>
        <taxon>Pseudozyma</taxon>
    </lineage>
</organism>
<evidence type="ECO:0000313" key="6">
    <source>
        <dbReference type="Proteomes" id="UP000014071"/>
    </source>
</evidence>
<keyword evidence="3" id="KW-0949">S-adenosyl-L-methionine</keyword>
<dbReference type="HOGENOM" id="CLU_041939_2_1_1"/>
<feature type="compositionally biased region" description="Basic residues" evidence="4">
    <location>
        <begin position="444"/>
        <end position="456"/>
    </location>
</feature>
<proteinExistence type="predicted"/>
<evidence type="ECO:0000256" key="3">
    <source>
        <dbReference type="ARBA" id="ARBA00022691"/>
    </source>
</evidence>
<feature type="region of interest" description="Disordered" evidence="4">
    <location>
        <begin position="439"/>
        <end position="472"/>
    </location>
</feature>
<protein>
    <submittedName>
        <fullName evidence="5">Potential protein lysine methyltransferase</fullName>
    </submittedName>
</protein>
<dbReference type="InterPro" id="IPR044429">
    <property type="entry name" value="SETD4_SET"/>
</dbReference>
<sequence length="580" mass="64522">MTRDSSSVVEQNRLLSQLLSLSSGSSTLPRSTEALVEVSDRVPAGRGLVFTAQIQPEQVLLTLPLHSLINVKTYKTFFHPDTLPTRVRVASTDNGNSVDRSDHRLSSAQLLSLLLTRARVELNSGRKRTKSDQTSKHEALQLFVQTLPQRFGTVPLTWSMLARSKSKSWKQSFFETLLQALPPHSRDLNKKVRQRFETDWDRISTLRASERDLLAEPALLLSDPDLAGSTIDLIDVDTFLWAWLCVNSRCLFLPLGLADHADNFTLAPLLDMANHTSDPALECKVVHAPDGGFRLLAPSKEVAQKVRSGDDCHVAKAGDECFITYGPHSNETLLSEYGFVLPAQLTFAEDVGTEAATSELNVCWRGSRYVDVLMDQHVERLLRAQGADGETKIELLQNRGYWGEFTIHPYPEPAHPSHRLIPALRLAAVDLQPPFSAAQQSKVARTKTKPGVKAGKKATFTPHDAYGGGDESSDFNKWEATLTGFREYVSEDNERKARQILMDLCNDRAKDNAAALRHLEAAQSMLAEHNDDLDLATEGIGCEPDFEACKLSMAFVQQLLDEEQSVLELVRQAAEDQVEW</sequence>
<keyword evidence="2 5" id="KW-0808">Transferase</keyword>
<keyword evidence="6" id="KW-1185">Reference proteome</keyword>
<dbReference type="AlphaFoldDB" id="R9P0B2"/>
<evidence type="ECO:0000256" key="4">
    <source>
        <dbReference type="SAM" id="MobiDB-lite"/>
    </source>
</evidence>
<reference evidence="6" key="1">
    <citation type="journal article" date="2013" name="Genome Announc.">
        <title>Draft genome sequence of the basidiomycetous yeast-like fungus Pseudozyma hubeiensis SY62, which produces an abundant amount of the biosurfactant mannosylerythritol lipids.</title>
        <authorList>
            <person name="Konishi M."/>
            <person name="Hatada Y."/>
            <person name="Horiuchi J."/>
        </authorList>
    </citation>
    <scope>NUCLEOTIDE SEQUENCE [LARGE SCALE GENOMIC DNA]</scope>
    <source>
        <strain evidence="6">SY62</strain>
    </source>
</reference>
<dbReference type="Gene3D" id="3.90.1410.10">
    <property type="entry name" value="set domain protein methyltransferase, domain 1"/>
    <property type="match status" value="1"/>
</dbReference>
<evidence type="ECO:0000256" key="1">
    <source>
        <dbReference type="ARBA" id="ARBA00022603"/>
    </source>
</evidence>
<evidence type="ECO:0000256" key="2">
    <source>
        <dbReference type="ARBA" id="ARBA00022679"/>
    </source>
</evidence>
<dbReference type="PANTHER" id="PTHR13271">
    <property type="entry name" value="UNCHARACTERIZED PUTATIVE METHYLTRANSFERASE"/>
    <property type="match status" value="1"/>
</dbReference>
<evidence type="ECO:0000313" key="5">
    <source>
        <dbReference type="EMBL" id="GAC94524.1"/>
    </source>
</evidence>
<dbReference type="GeneID" id="24107390"/>
<keyword evidence="1 5" id="KW-0489">Methyltransferase</keyword>